<keyword evidence="2" id="KW-0521">NADP</keyword>
<dbReference type="PANTHER" id="PTHR24320:SF282">
    <property type="entry name" value="WW DOMAIN-CONTAINING OXIDOREDUCTASE"/>
    <property type="match status" value="1"/>
</dbReference>
<comment type="similarity">
    <text evidence="1">Belongs to the short-chain dehydrogenases/reductases (SDR) family.</text>
</comment>
<gene>
    <name evidence="4" type="ORF">BDV26DRAFT_301376</name>
</gene>
<dbReference type="PANTHER" id="PTHR24320">
    <property type="entry name" value="RETINOL DEHYDROGENASE"/>
    <property type="match status" value="1"/>
</dbReference>
<dbReference type="SUPFAM" id="SSF51735">
    <property type="entry name" value="NAD(P)-binding Rossmann-fold domains"/>
    <property type="match status" value="1"/>
</dbReference>
<evidence type="ECO:0000256" key="1">
    <source>
        <dbReference type="ARBA" id="ARBA00006484"/>
    </source>
</evidence>
<evidence type="ECO:0000313" key="4">
    <source>
        <dbReference type="EMBL" id="KAE8381493.1"/>
    </source>
</evidence>
<evidence type="ECO:0000313" key="5">
    <source>
        <dbReference type="Proteomes" id="UP000326198"/>
    </source>
</evidence>
<keyword evidence="5" id="KW-1185">Reference proteome</keyword>
<dbReference type="InterPro" id="IPR002347">
    <property type="entry name" value="SDR_fam"/>
</dbReference>
<name>A0A5N7BI93_9EURO</name>
<dbReference type="EMBL" id="ML736170">
    <property type="protein sequence ID" value="KAE8381493.1"/>
    <property type="molecule type" value="Genomic_DNA"/>
</dbReference>
<dbReference type="OrthoDB" id="191139at2759"/>
<dbReference type="PRINTS" id="PR00081">
    <property type="entry name" value="GDHRDH"/>
</dbReference>
<organism evidence="4 5">
    <name type="scientific">Aspergillus bertholletiae</name>
    <dbReference type="NCBI Taxonomy" id="1226010"/>
    <lineage>
        <taxon>Eukaryota</taxon>
        <taxon>Fungi</taxon>
        <taxon>Dikarya</taxon>
        <taxon>Ascomycota</taxon>
        <taxon>Pezizomycotina</taxon>
        <taxon>Eurotiomycetes</taxon>
        <taxon>Eurotiomycetidae</taxon>
        <taxon>Eurotiales</taxon>
        <taxon>Aspergillaceae</taxon>
        <taxon>Aspergillus</taxon>
        <taxon>Aspergillus subgen. Circumdati</taxon>
    </lineage>
</organism>
<keyword evidence="3" id="KW-0560">Oxidoreductase</keyword>
<dbReference type="Proteomes" id="UP000326198">
    <property type="component" value="Unassembled WGS sequence"/>
</dbReference>
<dbReference type="AlphaFoldDB" id="A0A5N7BI93"/>
<accession>A0A5N7BI93</accession>
<dbReference type="Gene3D" id="3.40.50.720">
    <property type="entry name" value="NAD(P)-binding Rossmann-like Domain"/>
    <property type="match status" value="1"/>
</dbReference>
<reference evidence="4 5" key="1">
    <citation type="submission" date="2019-04" db="EMBL/GenBank/DDBJ databases">
        <title>Friends and foes A comparative genomics studyof 23 Aspergillus species from section Flavi.</title>
        <authorList>
            <consortium name="DOE Joint Genome Institute"/>
            <person name="Kjaerbolling I."/>
            <person name="Vesth T."/>
            <person name="Frisvad J.C."/>
            <person name="Nybo J.L."/>
            <person name="Theobald S."/>
            <person name="Kildgaard S."/>
            <person name="Isbrandt T."/>
            <person name="Kuo A."/>
            <person name="Sato A."/>
            <person name="Lyhne E.K."/>
            <person name="Kogle M.E."/>
            <person name="Wiebenga A."/>
            <person name="Kun R.S."/>
            <person name="Lubbers R.J."/>
            <person name="Makela M.R."/>
            <person name="Barry K."/>
            <person name="Chovatia M."/>
            <person name="Clum A."/>
            <person name="Daum C."/>
            <person name="Haridas S."/>
            <person name="He G."/>
            <person name="LaButti K."/>
            <person name="Lipzen A."/>
            <person name="Mondo S."/>
            <person name="Riley R."/>
            <person name="Salamov A."/>
            <person name="Simmons B.A."/>
            <person name="Magnuson J.K."/>
            <person name="Henrissat B."/>
            <person name="Mortensen U.H."/>
            <person name="Larsen T.O."/>
            <person name="Devries R.P."/>
            <person name="Grigoriev I.V."/>
            <person name="Machida M."/>
            <person name="Baker S.E."/>
            <person name="Andersen M.R."/>
        </authorList>
    </citation>
    <scope>NUCLEOTIDE SEQUENCE [LARGE SCALE GENOMIC DNA]</scope>
    <source>
        <strain evidence="4 5">IBT 29228</strain>
    </source>
</reference>
<dbReference type="GO" id="GO:0016491">
    <property type="term" value="F:oxidoreductase activity"/>
    <property type="evidence" value="ECO:0007669"/>
    <property type="project" value="UniProtKB-KW"/>
</dbReference>
<protein>
    <submittedName>
        <fullName evidence="4">Short chain dehydrogenase</fullName>
    </submittedName>
</protein>
<proteinExistence type="inferred from homology"/>
<evidence type="ECO:0000256" key="2">
    <source>
        <dbReference type="ARBA" id="ARBA00022857"/>
    </source>
</evidence>
<sequence length="305" mass="33606">MCSNRVNFRPDHDIPDLSGQVIIVTGGNSGLGFETIKQLAKHNPAHIYLAARSSEKAERAIHDLRKLDGVTAPISHLPLDLSSFESIKDAVAKFHQSESRLDTLINNAGIMMVAEGLTEEGYEIQFGTNVMGHALLTKLLLPIIQQTAQINPEARVVTLSSASEAMAPSDIYKFNELKTTMSDRSTQARYCISKIGNAHYSAAMARHCTDVKFVCVHPGMVDTNLHVQSSGVFLRAFLYTAIYLFATPLDKGAHSQIWASVSPDAKSGEFYAPVGQPGKGSKRSRSEELSETLFHWIQEELRRHL</sequence>
<evidence type="ECO:0000256" key="3">
    <source>
        <dbReference type="ARBA" id="ARBA00023002"/>
    </source>
</evidence>
<dbReference type="Pfam" id="PF00106">
    <property type="entry name" value="adh_short"/>
    <property type="match status" value="1"/>
</dbReference>
<dbReference type="InterPro" id="IPR036291">
    <property type="entry name" value="NAD(P)-bd_dom_sf"/>
</dbReference>